<evidence type="ECO:0000313" key="9">
    <source>
        <dbReference type="EMBL" id="MDZ5456361.1"/>
    </source>
</evidence>
<evidence type="ECO:0000256" key="4">
    <source>
        <dbReference type="ARBA" id="ARBA00022630"/>
    </source>
</evidence>
<dbReference type="InterPro" id="IPR018168">
    <property type="entry name" value="Ubi_Hdrlase_CS"/>
</dbReference>
<comment type="similarity">
    <text evidence="3">Belongs to the UbiH/COQ6 family.</text>
</comment>
<dbReference type="Pfam" id="PF01494">
    <property type="entry name" value="FAD_binding_3"/>
    <property type="match status" value="1"/>
</dbReference>
<organism evidence="9 10">
    <name type="scientific">Azohydromonas lata</name>
    <dbReference type="NCBI Taxonomy" id="45677"/>
    <lineage>
        <taxon>Bacteria</taxon>
        <taxon>Pseudomonadati</taxon>
        <taxon>Pseudomonadota</taxon>
        <taxon>Betaproteobacteria</taxon>
        <taxon>Burkholderiales</taxon>
        <taxon>Sphaerotilaceae</taxon>
        <taxon>Azohydromonas</taxon>
    </lineage>
</organism>
<comment type="pathway">
    <text evidence="2">Cofactor biosynthesis; ubiquinone biosynthesis.</text>
</comment>
<dbReference type="PRINTS" id="PR00420">
    <property type="entry name" value="RNGMNOXGNASE"/>
</dbReference>
<evidence type="ECO:0000256" key="6">
    <source>
        <dbReference type="ARBA" id="ARBA00023002"/>
    </source>
</evidence>
<evidence type="ECO:0000313" key="10">
    <source>
        <dbReference type="Proteomes" id="UP001293718"/>
    </source>
</evidence>
<sequence>MSSSTPISSPQATSAAVGAPPLRIAVVGAGPVGLALGLLAARHLPQAQITLFDARPADKDVSGDPRVLALSLGSVQMLQQLRAWDAASAQPIQEVMVSQQPPGTLPLGGQPQVNIRARDEGVPMLGAVLSYGAVVAPLQRAWFEQAQGEPQRLFTRFGTPVASFKPVPGGVEVDAGIAETYDLAVVAEGGVFAEQARKTIARDYGQTAWIGTVTLQGARPGLAIERFTRQGPAALLPLPMGADGAQRASLVWCVDSSDDPVKDLTDAQRLAVLSSIFPAEAGRLVSLTPMKAFALGLNAERTLARERTVRIGNAAQTLHPVAGQGLNLGLRDAYTLVHALKRADSIESALRRVEFQRAPDRWSTIAVTDFLARTFTWQVPGLPTARALGLALLQAVPPLKSALARQMMFGRR</sequence>
<dbReference type="PROSITE" id="PS01304">
    <property type="entry name" value="UBIH"/>
    <property type="match status" value="1"/>
</dbReference>
<dbReference type="InterPro" id="IPR010971">
    <property type="entry name" value="UbiH/COQ6"/>
</dbReference>
<evidence type="ECO:0000256" key="5">
    <source>
        <dbReference type="ARBA" id="ARBA00022827"/>
    </source>
</evidence>
<reference evidence="9 10" key="1">
    <citation type="submission" date="2023-11" db="EMBL/GenBank/DDBJ databases">
        <title>Draft genome of Azohydromonas lata strain H1 (DSM1123), a polyhydroxyalkanoate producer.</title>
        <authorList>
            <person name="Traversa D."/>
            <person name="D'Addabbo P."/>
            <person name="Pazzani C."/>
            <person name="Manzari C."/>
            <person name="Chiara M."/>
            <person name="Scrascia M."/>
        </authorList>
    </citation>
    <scope>NUCLEOTIDE SEQUENCE [LARGE SCALE GENOMIC DNA]</scope>
    <source>
        <strain evidence="9 10">H1</strain>
    </source>
</reference>
<keyword evidence="10" id="KW-1185">Reference proteome</keyword>
<comment type="caution">
    <text evidence="9">The sequence shown here is derived from an EMBL/GenBank/DDBJ whole genome shotgun (WGS) entry which is preliminary data.</text>
</comment>
<keyword evidence="7 9" id="KW-0503">Monooxygenase</keyword>
<comment type="cofactor">
    <cofactor evidence="1">
        <name>FAD</name>
        <dbReference type="ChEBI" id="CHEBI:57692"/>
    </cofactor>
</comment>
<keyword evidence="6" id="KW-0560">Oxidoreductase</keyword>
<accession>A0ABU5IB90</accession>
<proteinExistence type="inferred from homology"/>
<feature type="domain" description="FAD-binding" evidence="8">
    <location>
        <begin position="238"/>
        <end position="340"/>
    </location>
</feature>
<dbReference type="RefSeq" id="WP_322464943.1">
    <property type="nucleotide sequence ID" value="NZ_JAXOJX010000008.1"/>
</dbReference>
<dbReference type="GO" id="GO:0004497">
    <property type="term" value="F:monooxygenase activity"/>
    <property type="evidence" value="ECO:0007669"/>
    <property type="project" value="UniProtKB-KW"/>
</dbReference>
<evidence type="ECO:0000256" key="2">
    <source>
        <dbReference type="ARBA" id="ARBA00004749"/>
    </source>
</evidence>
<dbReference type="SUPFAM" id="SSF51905">
    <property type="entry name" value="FAD/NAD(P)-binding domain"/>
    <property type="match status" value="1"/>
</dbReference>
<dbReference type="EMBL" id="JAXOJX010000008">
    <property type="protein sequence ID" value="MDZ5456361.1"/>
    <property type="molecule type" value="Genomic_DNA"/>
</dbReference>
<dbReference type="PANTHER" id="PTHR43876:SF7">
    <property type="entry name" value="UBIQUINONE BIOSYNTHESIS MONOOXYGENASE COQ6, MITOCHONDRIAL"/>
    <property type="match status" value="1"/>
</dbReference>
<evidence type="ECO:0000256" key="7">
    <source>
        <dbReference type="ARBA" id="ARBA00023033"/>
    </source>
</evidence>
<evidence type="ECO:0000259" key="8">
    <source>
        <dbReference type="Pfam" id="PF01494"/>
    </source>
</evidence>
<dbReference type="PANTHER" id="PTHR43876">
    <property type="entry name" value="UBIQUINONE BIOSYNTHESIS MONOOXYGENASE COQ6, MITOCHONDRIAL"/>
    <property type="match status" value="1"/>
</dbReference>
<name>A0ABU5IB90_9BURK</name>
<dbReference type="Gene3D" id="3.50.50.60">
    <property type="entry name" value="FAD/NAD(P)-binding domain"/>
    <property type="match status" value="2"/>
</dbReference>
<dbReference type="InterPro" id="IPR002938">
    <property type="entry name" value="FAD-bd"/>
</dbReference>
<dbReference type="Gene3D" id="3.30.9.10">
    <property type="entry name" value="D-Amino Acid Oxidase, subunit A, domain 2"/>
    <property type="match status" value="1"/>
</dbReference>
<evidence type="ECO:0000256" key="3">
    <source>
        <dbReference type="ARBA" id="ARBA00005349"/>
    </source>
</evidence>
<keyword evidence="5" id="KW-0274">FAD</keyword>
<keyword evidence="4" id="KW-0285">Flavoprotein</keyword>
<dbReference type="InterPro" id="IPR036188">
    <property type="entry name" value="FAD/NAD-bd_sf"/>
</dbReference>
<dbReference type="NCBIfam" id="TIGR01988">
    <property type="entry name" value="Ubi-OHases"/>
    <property type="match status" value="1"/>
</dbReference>
<evidence type="ECO:0000256" key="1">
    <source>
        <dbReference type="ARBA" id="ARBA00001974"/>
    </source>
</evidence>
<dbReference type="Proteomes" id="UP001293718">
    <property type="component" value="Unassembled WGS sequence"/>
</dbReference>
<dbReference type="InterPro" id="IPR051205">
    <property type="entry name" value="UbiH/COQ6_monooxygenase"/>
</dbReference>
<gene>
    <name evidence="9" type="ORF">SM757_07220</name>
</gene>
<protein>
    <submittedName>
        <fullName evidence="9">FAD-dependent monooxygenase</fullName>
    </submittedName>
</protein>